<name>A0ABN9PER1_9DINO</name>
<comment type="caution">
    <text evidence="1">The sequence shown here is derived from an EMBL/GenBank/DDBJ whole genome shotgun (WGS) entry which is preliminary data.</text>
</comment>
<reference evidence="1" key="1">
    <citation type="submission" date="2023-10" db="EMBL/GenBank/DDBJ databases">
        <authorList>
            <person name="Chen Y."/>
            <person name="Shah S."/>
            <person name="Dougan E. K."/>
            <person name="Thang M."/>
            <person name="Chan C."/>
        </authorList>
    </citation>
    <scope>NUCLEOTIDE SEQUENCE [LARGE SCALE GENOMIC DNA]</scope>
</reference>
<dbReference type="EMBL" id="CAUYUJ010000103">
    <property type="protein sequence ID" value="CAK0788665.1"/>
    <property type="molecule type" value="Genomic_DNA"/>
</dbReference>
<evidence type="ECO:0000313" key="2">
    <source>
        <dbReference type="Proteomes" id="UP001189429"/>
    </source>
</evidence>
<evidence type="ECO:0000313" key="1">
    <source>
        <dbReference type="EMBL" id="CAK0788665.1"/>
    </source>
</evidence>
<accession>A0ABN9PER1</accession>
<keyword evidence="2" id="KW-1185">Reference proteome</keyword>
<sequence length="124" mass="13945">MIDAHRIFHIKITASKTGSVLTNSLITTPSTTAFTGSMTASDDVLVIGSRRNRLIFRMSFLGKGVGDQRQQTRRSAHMRARRHQIFHCAGGSLGALHYVLKARWRTLCGHSWATDRHRRSMTNP</sequence>
<dbReference type="Proteomes" id="UP001189429">
    <property type="component" value="Unassembled WGS sequence"/>
</dbReference>
<proteinExistence type="predicted"/>
<organism evidence="1 2">
    <name type="scientific">Prorocentrum cordatum</name>
    <dbReference type="NCBI Taxonomy" id="2364126"/>
    <lineage>
        <taxon>Eukaryota</taxon>
        <taxon>Sar</taxon>
        <taxon>Alveolata</taxon>
        <taxon>Dinophyceae</taxon>
        <taxon>Prorocentrales</taxon>
        <taxon>Prorocentraceae</taxon>
        <taxon>Prorocentrum</taxon>
    </lineage>
</organism>
<gene>
    <name evidence="1" type="ORF">PCOR1329_LOCUS497</name>
</gene>
<protein>
    <submittedName>
        <fullName evidence="1">Uncharacterized protein</fullName>
    </submittedName>
</protein>